<dbReference type="PATRIC" id="fig|1566026.4.peg.2068"/>
<reference evidence="2" key="1">
    <citation type="submission" date="2014-11" db="EMBL/GenBank/DDBJ databases">
        <title>Genome sequencing of Roseivirga sp. D-25.</title>
        <authorList>
            <person name="Selvaratnam C."/>
            <person name="Thevarajoo S."/>
            <person name="Goh K.M."/>
            <person name="Eee R."/>
            <person name="Chan K.-G."/>
            <person name="Chong C.S."/>
        </authorList>
    </citation>
    <scope>NUCLEOTIDE SEQUENCE [LARGE SCALE GENOMIC DNA]</scope>
    <source>
        <strain evidence="2">D-25</strain>
    </source>
</reference>
<dbReference type="AlphaFoldDB" id="A0A0L8AQ22"/>
<dbReference type="RefSeq" id="WP_053221992.1">
    <property type="nucleotide sequence ID" value="NZ_JSVA01000003.1"/>
</dbReference>
<sequence length="288" mass="32577">MKTLKYGLLLLSMACISCRQDPGELPSPKYDLEVATEIIAEFIDDDIEKIVLSQLFNFTLTRGVAAGSQTHELNNPYEFRTRCAAKTTTNNNTQVIIDFGAGCRDEMGRFRAGKVTANLFERKENVFGRVEITLENYQYESVAVSGNRTITNNRDTHRQYAEIQSTVNNGILTFDDLSTYSYNSERNTTWDFTDITETEFYFVTEFQKTGLNRNNVSFESNSFTHITYNSNCFKTGIGQMTGGQFRISSEGVNKTIEFKPQHCSPQAFVAVGDAAPYTMDLSELFINH</sequence>
<dbReference type="EMBL" id="JSVA01000003">
    <property type="protein sequence ID" value="KOF04287.1"/>
    <property type="molecule type" value="Genomic_DNA"/>
</dbReference>
<dbReference type="OrthoDB" id="1114031at2"/>
<organism evidence="1 2">
    <name type="scientific">Roseivirga seohaensis subsp. aquiponti</name>
    <dbReference type="NCBI Taxonomy" id="1566026"/>
    <lineage>
        <taxon>Bacteria</taxon>
        <taxon>Pseudomonadati</taxon>
        <taxon>Bacteroidota</taxon>
        <taxon>Cytophagia</taxon>
        <taxon>Cytophagales</taxon>
        <taxon>Roseivirgaceae</taxon>
        <taxon>Roseivirga</taxon>
    </lineage>
</organism>
<evidence type="ECO:0000313" key="2">
    <source>
        <dbReference type="Proteomes" id="UP000036908"/>
    </source>
</evidence>
<comment type="caution">
    <text evidence="1">The sequence shown here is derived from an EMBL/GenBank/DDBJ whole genome shotgun (WGS) entry which is preliminary data.</text>
</comment>
<evidence type="ECO:0000313" key="1">
    <source>
        <dbReference type="EMBL" id="KOF04287.1"/>
    </source>
</evidence>
<protein>
    <submittedName>
        <fullName evidence="1">Uncharacterized protein</fullName>
    </submittedName>
</protein>
<name>A0A0L8AQ22_9BACT</name>
<proteinExistence type="predicted"/>
<keyword evidence="2" id="KW-1185">Reference proteome</keyword>
<accession>A0A0L8AQ22</accession>
<dbReference type="Proteomes" id="UP000036908">
    <property type="component" value="Unassembled WGS sequence"/>
</dbReference>
<gene>
    <name evidence="1" type="ORF">OB69_01840</name>
</gene>